<accession>C0CZM1</accession>
<dbReference type="InterPro" id="IPR039373">
    <property type="entry name" value="Peptidase_M28B"/>
</dbReference>
<dbReference type="InterPro" id="IPR046450">
    <property type="entry name" value="PA_dom_sf"/>
</dbReference>
<dbReference type="EMBL" id="ACCJ01000143">
    <property type="protein sequence ID" value="EEG55470.1"/>
    <property type="molecule type" value="Genomic_DNA"/>
</dbReference>
<dbReference type="RefSeq" id="WP_007710599.1">
    <property type="nucleotide sequence ID" value="NZ_CP102272.1"/>
</dbReference>
<dbReference type="Pfam" id="PF04389">
    <property type="entry name" value="Peptidase_M28"/>
    <property type="match status" value="1"/>
</dbReference>
<organism evidence="2 3">
    <name type="scientific">[Clostridium] asparagiforme DSM 15981</name>
    <dbReference type="NCBI Taxonomy" id="518636"/>
    <lineage>
        <taxon>Bacteria</taxon>
        <taxon>Bacillati</taxon>
        <taxon>Bacillota</taxon>
        <taxon>Clostridia</taxon>
        <taxon>Lachnospirales</taxon>
        <taxon>Lachnospiraceae</taxon>
        <taxon>Enterocloster</taxon>
    </lineage>
</organism>
<dbReference type="PANTHER" id="PTHR10404:SF46">
    <property type="entry name" value="VACUOLAR PROTEIN SORTING-ASSOCIATED PROTEIN 70"/>
    <property type="match status" value="1"/>
</dbReference>
<comment type="caution">
    <text evidence="2">The sequence shown here is derived from an EMBL/GenBank/DDBJ whole genome shotgun (WGS) entry which is preliminary data.</text>
</comment>
<dbReference type="SUPFAM" id="SSF52025">
    <property type="entry name" value="PA domain"/>
    <property type="match status" value="1"/>
</dbReference>
<evidence type="ECO:0000259" key="1">
    <source>
        <dbReference type="Pfam" id="PF04389"/>
    </source>
</evidence>
<dbReference type="Gene3D" id="3.40.630.10">
    <property type="entry name" value="Zn peptidases"/>
    <property type="match status" value="1"/>
</dbReference>
<evidence type="ECO:0000313" key="3">
    <source>
        <dbReference type="Proteomes" id="UP000004756"/>
    </source>
</evidence>
<reference evidence="2 3" key="2">
    <citation type="submission" date="2009-02" db="EMBL/GenBank/DDBJ databases">
        <title>Draft genome sequence of Clostridium asparagiforme (DSM 15981).</title>
        <authorList>
            <person name="Sudarsanam P."/>
            <person name="Ley R."/>
            <person name="Guruge J."/>
            <person name="Turnbaugh P.J."/>
            <person name="Mahowald M."/>
            <person name="Liep D."/>
            <person name="Gordon J."/>
        </authorList>
    </citation>
    <scope>NUCLEOTIDE SEQUENCE [LARGE SCALE GENOMIC DNA]</scope>
    <source>
        <strain evidence="2 3">DSM 15981</strain>
    </source>
</reference>
<name>C0CZM1_9FIRM</name>
<dbReference type="AlphaFoldDB" id="C0CZM1"/>
<dbReference type="InterPro" id="IPR007484">
    <property type="entry name" value="Peptidase_M28"/>
</dbReference>
<proteinExistence type="predicted"/>
<keyword evidence="3" id="KW-1185">Reference proteome</keyword>
<dbReference type="PANTHER" id="PTHR10404">
    <property type="entry name" value="N-ACETYLATED-ALPHA-LINKED ACIDIC DIPEPTIDASE"/>
    <property type="match status" value="1"/>
</dbReference>
<dbReference type="Gene3D" id="3.50.30.30">
    <property type="match status" value="1"/>
</dbReference>
<sequence length="717" mass="82311">MNIIRLSRTNLSSGSFLKVETREVDDWEQQFTDALEIGYSYQLAKRMEQFKTNPALGYRTAGSKAEFETGEMLRREMEAIGLKDVHKDKVTVDAWEFEKAEMRFTDSEGVRHCFQLGAYQTNFDTEGTREFEIVYLGKGTADCYDCVDVEGKLVLVDINQRDEWWINFPVYQAHLRGAAALVAVQEQGYGEVHNTALNAQDIAGPADAPAFSISQADAWVLKKAMMEAGSCPDESGMEPGNMGAVLVEFEARTTVAPDRETYNIVGTIPGRGTDRMILITAHYDSYFSGFQDDNAAVAMMFGIARALLKGGYRPKFNLVFCAMAAEEWGVANSKYDWSTGAYEEVFTAHPEWRGKTFANFNFELPAHAHGQMDAVRCTYEYEDFLSRFLEGVEVDEAAYPDGVEVLCPIQTWSDDFSMAVAGIPSMVNEFSGGEFMETHYHSQFDNDNVYQEPVYLFHHVLYGRLVMAFDRLLLPPMNFERLIRAVTDSDDVGIRRKAEADIWEMKRALKKAKEVSRVLYRRITELNRDYAALLAQGDMDAADRMFERYGDMQERLLYIFRKEQDYFVRLNWHDEVLFPQEAVQDNLRALYKALRHAGEGNARAALEDVYGIDNNRYAFLFDEQVFNYFTQYVLNQPGNRLKWGAGRIVHHENLFQLVRSLKEKLEEGREKAVDLTPEYLELKRVTENQTACYRDDIRYMTESIKKLTAWMQECLTM</sequence>
<gene>
    <name evidence="2" type="ORF">CLOSTASPAR_02448</name>
</gene>
<feature type="domain" description="Peptidase M28" evidence="1">
    <location>
        <begin position="263"/>
        <end position="446"/>
    </location>
</feature>
<dbReference type="HOGENOM" id="CLU_406377_0_0_9"/>
<evidence type="ECO:0000313" key="2">
    <source>
        <dbReference type="EMBL" id="EEG55470.1"/>
    </source>
</evidence>
<reference evidence="2 3" key="1">
    <citation type="submission" date="2009-01" db="EMBL/GenBank/DDBJ databases">
        <authorList>
            <person name="Fulton L."/>
            <person name="Clifton S."/>
            <person name="Fulton B."/>
            <person name="Xu J."/>
            <person name="Minx P."/>
            <person name="Pepin K.H."/>
            <person name="Johnson M."/>
            <person name="Bhonagiri V."/>
            <person name="Nash W.E."/>
            <person name="Mardis E.R."/>
            <person name="Wilson R.K."/>
        </authorList>
    </citation>
    <scope>NUCLEOTIDE SEQUENCE [LARGE SCALE GENOMIC DNA]</scope>
    <source>
        <strain evidence="2 3">DSM 15981</strain>
    </source>
</reference>
<dbReference type="Proteomes" id="UP000004756">
    <property type="component" value="Unassembled WGS sequence"/>
</dbReference>
<protein>
    <recommendedName>
        <fullName evidence="1">Peptidase M28 domain-containing protein</fullName>
    </recommendedName>
</protein>
<dbReference type="SUPFAM" id="SSF53187">
    <property type="entry name" value="Zn-dependent exopeptidases"/>
    <property type="match status" value="1"/>
</dbReference>